<proteinExistence type="predicted"/>
<gene>
    <name evidence="1" type="ORF">FOPG_10202</name>
</gene>
<name>X0HF34_FUSOX</name>
<reference evidence="1" key="1">
    <citation type="submission" date="2011-11" db="EMBL/GenBank/DDBJ databases">
        <title>The Genome Sequence of Fusarium oxysporum PHW808.</title>
        <authorList>
            <consortium name="The Broad Institute Genome Sequencing Platform"/>
            <person name="Ma L.-J."/>
            <person name="Gale L.R."/>
            <person name="Schwartz D.C."/>
            <person name="Zhou S."/>
            <person name="Corby-Kistler H."/>
            <person name="Young S.K."/>
            <person name="Zeng Q."/>
            <person name="Gargeya S."/>
            <person name="Fitzgerald M."/>
            <person name="Haas B."/>
            <person name="Abouelleil A."/>
            <person name="Alvarado L."/>
            <person name="Arachchi H.M."/>
            <person name="Berlin A."/>
            <person name="Brown A."/>
            <person name="Chapman S.B."/>
            <person name="Chen Z."/>
            <person name="Dunbar C."/>
            <person name="Freedman E."/>
            <person name="Gearin G."/>
            <person name="Goldberg J."/>
            <person name="Griggs A."/>
            <person name="Gujja S."/>
            <person name="Heiman D."/>
            <person name="Howarth C."/>
            <person name="Larson L."/>
            <person name="Lui A."/>
            <person name="MacDonald P.J.P."/>
            <person name="Montmayeur A."/>
            <person name="Murphy C."/>
            <person name="Neiman D."/>
            <person name="Pearson M."/>
            <person name="Priest M."/>
            <person name="Roberts A."/>
            <person name="Saif S."/>
            <person name="Shea T."/>
            <person name="Shenoy N."/>
            <person name="Sisk P."/>
            <person name="Stolte C."/>
            <person name="Sykes S."/>
            <person name="Wortman J."/>
            <person name="Nusbaum C."/>
            <person name="Birren B."/>
        </authorList>
    </citation>
    <scope>NUCLEOTIDE SEQUENCE [LARGE SCALE GENOMIC DNA]</scope>
    <source>
        <strain evidence="1">54008</strain>
    </source>
</reference>
<protein>
    <submittedName>
        <fullName evidence="1">Uncharacterized protein</fullName>
    </submittedName>
</protein>
<sequence>METLGMTDPSKFTDIVEHYQVGKLSTTGTCTVLAIRTATALDYANRGVYNFLMSTNKSGHRFSKGFMKWFLEGGDKGADSGLFSRYLFMAADLKAREDNDKEKIWRIVWREGLPDHQDKVGTAATNNHCRQQMRIFVGKFGPVDNGDMINAAVFTIGSGTLWWNSMAIRFWKGVRVPTESDAELAYQG</sequence>
<evidence type="ECO:0000313" key="1">
    <source>
        <dbReference type="EMBL" id="EXL74743.1"/>
    </source>
</evidence>
<dbReference type="Proteomes" id="UP000030676">
    <property type="component" value="Unassembled WGS sequence"/>
</dbReference>
<dbReference type="EMBL" id="KK033197">
    <property type="protein sequence ID" value="EXL74743.1"/>
    <property type="molecule type" value="Genomic_DNA"/>
</dbReference>
<dbReference type="AlphaFoldDB" id="X0HF34"/>
<dbReference type="OrthoDB" id="4965674at2759"/>
<accession>X0HF34</accession>
<organism evidence="1">
    <name type="scientific">Fusarium oxysporum f. sp. conglutinans race 2 54008</name>
    <dbReference type="NCBI Taxonomy" id="1089457"/>
    <lineage>
        <taxon>Eukaryota</taxon>
        <taxon>Fungi</taxon>
        <taxon>Dikarya</taxon>
        <taxon>Ascomycota</taxon>
        <taxon>Pezizomycotina</taxon>
        <taxon>Sordariomycetes</taxon>
        <taxon>Hypocreomycetidae</taxon>
        <taxon>Hypocreales</taxon>
        <taxon>Nectriaceae</taxon>
        <taxon>Fusarium</taxon>
        <taxon>Fusarium oxysporum species complex</taxon>
    </lineage>
</organism>
<dbReference type="HOGENOM" id="CLU_1441119_0_0_1"/>
<reference evidence="1" key="2">
    <citation type="submission" date="2014-03" db="EMBL/GenBank/DDBJ databases">
        <title>The Genome Annotation of Fusarium oxysporum PHW808.</title>
        <authorList>
            <consortium name="The Broad Institute Genomics Platform"/>
            <person name="Ma L.-J."/>
            <person name="Corby-Kistler H."/>
            <person name="Broz K."/>
            <person name="Gale L.R."/>
            <person name="Jonkers W."/>
            <person name="O'Donnell K."/>
            <person name="Ploetz R."/>
            <person name="Steinberg C."/>
            <person name="Schwartz D.C."/>
            <person name="VanEtten H."/>
            <person name="Zhou S."/>
            <person name="Young S.K."/>
            <person name="Zeng Q."/>
            <person name="Gargeya S."/>
            <person name="Fitzgerald M."/>
            <person name="Abouelleil A."/>
            <person name="Alvarado L."/>
            <person name="Chapman S.B."/>
            <person name="Gainer-Dewar J."/>
            <person name="Goldberg J."/>
            <person name="Griggs A."/>
            <person name="Gujja S."/>
            <person name="Hansen M."/>
            <person name="Howarth C."/>
            <person name="Imamovic A."/>
            <person name="Ireland A."/>
            <person name="Larimer J."/>
            <person name="McCowan C."/>
            <person name="Murphy C."/>
            <person name="Pearson M."/>
            <person name="Poon T.W."/>
            <person name="Priest M."/>
            <person name="Roberts A."/>
            <person name="Saif S."/>
            <person name="Shea T."/>
            <person name="Sykes S."/>
            <person name="Wortman J."/>
            <person name="Nusbaum C."/>
            <person name="Birren B."/>
        </authorList>
    </citation>
    <scope>NUCLEOTIDE SEQUENCE</scope>
    <source>
        <strain evidence="1">54008</strain>
    </source>
</reference>